<reference evidence="1 4" key="3">
    <citation type="submission" date="2020-07" db="EMBL/GenBank/DDBJ databases">
        <title>Sequencing the genomes of 1000 actinobacteria strains.</title>
        <authorList>
            <person name="Klenk H.-P."/>
        </authorList>
    </citation>
    <scope>NUCLEOTIDE SEQUENCE [LARGE SCALE GENOMIC DNA]</scope>
    <source>
        <strain evidence="1 4">DSM 45278</strain>
    </source>
</reference>
<dbReference type="OrthoDB" id="9799092at2"/>
<dbReference type="PANTHER" id="PTHR34822">
    <property type="entry name" value="GRPB DOMAIN PROTEIN (AFU_ORTHOLOGUE AFUA_1G01530)"/>
    <property type="match status" value="1"/>
</dbReference>
<dbReference type="Proteomes" id="UP000584931">
    <property type="component" value="Unassembled WGS sequence"/>
</dbReference>
<name>A0A1V3C4L0_9ACTN</name>
<proteinExistence type="predicted"/>
<evidence type="ECO:0000313" key="4">
    <source>
        <dbReference type="Proteomes" id="UP000584931"/>
    </source>
</evidence>
<dbReference type="SUPFAM" id="SSF81301">
    <property type="entry name" value="Nucleotidyltransferase"/>
    <property type="match status" value="1"/>
</dbReference>
<gene>
    <name evidence="1" type="ORF">HNR06_001768</name>
    <name evidence="2" type="ORF">NOSIN_19320</name>
</gene>
<sequence length="198" mass="22307">MSPLEASPLPSRGGSRTGIAPEFRNLVDGRVRLVEYDTKWPYLFERESRRVAAALGDRILLFEHVGSTAVPGLAAKPCVDLLLVVADSSDEPAYMPDLEAVGYSLVIREPDWYQHRVFKGTEVNLNLHVFSEGCEEAERMRRFRDLLIDDADARERYAAVKRELAERTWDRIQDYADAKSDIVVRLLAEADGKDAARG</sequence>
<keyword evidence="1" id="KW-0808">Transferase</keyword>
<dbReference type="STRING" id="501010.NOSIN_19320"/>
<keyword evidence="3" id="KW-1185">Reference proteome</keyword>
<accession>A0A7Y9XAE7</accession>
<dbReference type="AlphaFoldDB" id="A0A1V3C4L0"/>
<reference evidence="2" key="1">
    <citation type="submission" date="2016-08" db="EMBL/GenBank/DDBJ databases">
        <authorList>
            <person name="Seilhamer J.J."/>
        </authorList>
    </citation>
    <scope>NUCLEOTIDE SEQUENCE [LARGE SCALE GENOMIC DNA]</scope>
    <source>
        <strain evidence="2">UTMC102</strain>
    </source>
</reference>
<dbReference type="Pfam" id="PF04229">
    <property type="entry name" value="GrpB"/>
    <property type="match status" value="1"/>
</dbReference>
<evidence type="ECO:0000313" key="1">
    <source>
        <dbReference type="EMBL" id="NYH52179.1"/>
    </source>
</evidence>
<evidence type="ECO:0000313" key="2">
    <source>
        <dbReference type="EMBL" id="OOC55711.1"/>
    </source>
</evidence>
<dbReference type="Proteomes" id="UP000189004">
    <property type="component" value="Unassembled WGS sequence"/>
</dbReference>
<dbReference type="InterPro" id="IPR007344">
    <property type="entry name" value="GrpB/CoaE"/>
</dbReference>
<dbReference type="EMBL" id="JACCHL010000001">
    <property type="protein sequence ID" value="NYH52179.1"/>
    <property type="molecule type" value="Genomic_DNA"/>
</dbReference>
<dbReference type="GO" id="GO:0016740">
    <property type="term" value="F:transferase activity"/>
    <property type="evidence" value="ECO:0007669"/>
    <property type="project" value="UniProtKB-KW"/>
</dbReference>
<dbReference type="InterPro" id="IPR043519">
    <property type="entry name" value="NT_sf"/>
</dbReference>
<dbReference type="RefSeq" id="WP_077692145.1">
    <property type="nucleotide sequence ID" value="NZ_JACCHL010000001.1"/>
</dbReference>
<dbReference type="Gene3D" id="3.30.460.10">
    <property type="entry name" value="Beta Polymerase, domain 2"/>
    <property type="match status" value="1"/>
</dbReference>
<evidence type="ECO:0000313" key="3">
    <source>
        <dbReference type="Proteomes" id="UP000189004"/>
    </source>
</evidence>
<dbReference type="EMBL" id="MCOK01000001">
    <property type="protein sequence ID" value="OOC55711.1"/>
    <property type="molecule type" value="Genomic_DNA"/>
</dbReference>
<comment type="caution">
    <text evidence="2">The sequence shown here is derived from an EMBL/GenBank/DDBJ whole genome shotgun (WGS) entry which is preliminary data.</text>
</comment>
<accession>A0A1V3C4L0</accession>
<dbReference type="PANTHER" id="PTHR34822:SF1">
    <property type="entry name" value="GRPB FAMILY PROTEIN"/>
    <property type="match status" value="1"/>
</dbReference>
<organism evidence="2 3">
    <name type="scientific">Nocardiopsis sinuspersici</name>
    <dbReference type="NCBI Taxonomy" id="501010"/>
    <lineage>
        <taxon>Bacteria</taxon>
        <taxon>Bacillati</taxon>
        <taxon>Actinomycetota</taxon>
        <taxon>Actinomycetes</taxon>
        <taxon>Streptosporangiales</taxon>
        <taxon>Nocardiopsidaceae</taxon>
        <taxon>Nocardiopsis</taxon>
    </lineage>
</organism>
<protein>
    <submittedName>
        <fullName evidence="1">GrpB-like predicted nucleotidyltransferase (UPF0157 family)</fullName>
    </submittedName>
</protein>
<reference evidence="3" key="2">
    <citation type="submission" date="2016-08" db="EMBL/GenBank/DDBJ databases">
        <authorList>
            <person name="Tokovenko B."/>
            <person name="Kalinowski J."/>
        </authorList>
    </citation>
    <scope>NUCLEOTIDE SEQUENCE [LARGE SCALE GENOMIC DNA]</scope>
    <source>
        <strain evidence="3">UTMC102</strain>
    </source>
</reference>